<name>A0A3P7P7N5_DIBLA</name>
<dbReference type="EMBL" id="UYRU01122220">
    <property type="protein sequence ID" value="VDN49560.1"/>
    <property type="molecule type" value="Genomic_DNA"/>
</dbReference>
<sequence>MRMPMLSPDASVIDSVAAIIISKHTRYHWAVAQDTDLDMAIIYDYQPNGEHRPTDRDLRGSSEGDRIVWNHWAQPFMDNELSFF</sequence>
<dbReference type="Proteomes" id="UP000281553">
    <property type="component" value="Unassembled WGS sequence"/>
</dbReference>
<accession>A0A3P7P7N5</accession>
<gene>
    <name evidence="1" type="ORF">DILT_LOCUS19819</name>
</gene>
<keyword evidence="2" id="KW-1185">Reference proteome</keyword>
<evidence type="ECO:0000313" key="1">
    <source>
        <dbReference type="EMBL" id="VDN49560.1"/>
    </source>
</evidence>
<organism evidence="1 2">
    <name type="scientific">Dibothriocephalus latus</name>
    <name type="common">Fish tapeworm</name>
    <name type="synonym">Diphyllobothrium latum</name>
    <dbReference type="NCBI Taxonomy" id="60516"/>
    <lineage>
        <taxon>Eukaryota</taxon>
        <taxon>Metazoa</taxon>
        <taxon>Spiralia</taxon>
        <taxon>Lophotrochozoa</taxon>
        <taxon>Platyhelminthes</taxon>
        <taxon>Cestoda</taxon>
        <taxon>Eucestoda</taxon>
        <taxon>Diphyllobothriidea</taxon>
        <taxon>Diphyllobothriidae</taxon>
        <taxon>Dibothriocephalus</taxon>
    </lineage>
</organism>
<protein>
    <submittedName>
        <fullName evidence="1">Uncharacterized protein</fullName>
    </submittedName>
</protein>
<proteinExistence type="predicted"/>
<reference evidence="1 2" key="1">
    <citation type="submission" date="2018-11" db="EMBL/GenBank/DDBJ databases">
        <authorList>
            <consortium name="Pathogen Informatics"/>
        </authorList>
    </citation>
    <scope>NUCLEOTIDE SEQUENCE [LARGE SCALE GENOMIC DNA]</scope>
</reference>
<evidence type="ECO:0000313" key="2">
    <source>
        <dbReference type="Proteomes" id="UP000281553"/>
    </source>
</evidence>
<dbReference type="AlphaFoldDB" id="A0A3P7P7N5"/>